<dbReference type="Gene3D" id="3.30.530.20">
    <property type="match status" value="1"/>
</dbReference>
<name>A0A127JRE2_9BURK</name>
<dbReference type="RefSeq" id="WP_061497143.1">
    <property type="nucleotide sequence ID" value="NZ_CP010951.1"/>
</dbReference>
<dbReference type="CDD" id="cd07823">
    <property type="entry name" value="SRPBCC_5"/>
    <property type="match status" value="1"/>
</dbReference>
<evidence type="ECO:0000256" key="1">
    <source>
        <dbReference type="SAM" id="MobiDB-lite"/>
    </source>
</evidence>
<dbReference type="Proteomes" id="UP000070433">
    <property type="component" value="Chromosome"/>
</dbReference>
<proteinExistence type="predicted"/>
<dbReference type="InterPro" id="IPR010419">
    <property type="entry name" value="CO_DH_gsu"/>
</dbReference>
<dbReference type="InterPro" id="IPR023393">
    <property type="entry name" value="START-like_dom_sf"/>
</dbReference>
<evidence type="ECO:0000313" key="3">
    <source>
        <dbReference type="Proteomes" id="UP000070433"/>
    </source>
</evidence>
<dbReference type="AlphaFoldDB" id="A0A127JRE2"/>
<dbReference type="SUPFAM" id="SSF55961">
    <property type="entry name" value="Bet v1-like"/>
    <property type="match status" value="1"/>
</dbReference>
<gene>
    <name evidence="2" type="ORF">UC35_05975</name>
</gene>
<dbReference type="Pfam" id="PF06240">
    <property type="entry name" value="COXG"/>
    <property type="match status" value="1"/>
</dbReference>
<feature type="region of interest" description="Disordered" evidence="1">
    <location>
        <begin position="155"/>
        <end position="178"/>
    </location>
</feature>
<dbReference type="EMBL" id="CP010951">
    <property type="protein sequence ID" value="AMO22517.1"/>
    <property type="molecule type" value="Genomic_DNA"/>
</dbReference>
<accession>A0A127JRE2</accession>
<sequence length="204" mass="21105">MKVQLEKTFAMPASADLAWTLLQDIEGVAGCMPGARIVERIDPQHYKGTVAVKFGPANLSFRGDVVVQDLDPAARTLRLTGKGTDSTGTSGASMELTARVDPIDANACNLVGASELSVSGKAATFGGRMMGAVADQVLKQFADNFAAQLKVLQAQAAPPPGGPPASGHAAAAPEPAPPRPLNGPALLWAALKNWLRSLFAGRAH</sequence>
<dbReference type="PANTHER" id="PTHR38588:SF1">
    <property type="entry name" value="BLL0334 PROTEIN"/>
    <property type="match status" value="1"/>
</dbReference>
<evidence type="ECO:0000313" key="2">
    <source>
        <dbReference type="EMBL" id="AMO22517.1"/>
    </source>
</evidence>
<reference evidence="2 3" key="1">
    <citation type="journal article" date="2014" name="Int. J. Syst. Evol. Microbiol.">
        <title>Ramlibacter solisilvae sp. nov., isolated from forest soil, and emended description of the genus Ramlibacter.</title>
        <authorList>
            <person name="Lee H.J."/>
            <person name="Lee S.H."/>
            <person name="Lee S.S."/>
            <person name="Lee J.S."/>
            <person name="Kim Y."/>
            <person name="Kim S.C."/>
            <person name="Jeon C.O."/>
        </authorList>
    </citation>
    <scope>NUCLEOTIDE SEQUENCE [LARGE SCALE GENOMIC DNA]</scope>
    <source>
        <strain evidence="2 3">5-10</strain>
    </source>
</reference>
<keyword evidence="3" id="KW-1185">Reference proteome</keyword>
<protein>
    <submittedName>
        <fullName evidence="2">Carbon monoxide dehydrogenase</fullName>
    </submittedName>
</protein>
<organism evidence="2 3">
    <name type="scientific">Ramlibacter tataouinensis</name>
    <dbReference type="NCBI Taxonomy" id="94132"/>
    <lineage>
        <taxon>Bacteria</taxon>
        <taxon>Pseudomonadati</taxon>
        <taxon>Pseudomonadota</taxon>
        <taxon>Betaproteobacteria</taxon>
        <taxon>Burkholderiales</taxon>
        <taxon>Comamonadaceae</taxon>
        <taxon>Ramlibacter</taxon>
    </lineage>
</organism>
<dbReference type="PANTHER" id="PTHR38588">
    <property type="entry name" value="BLL0334 PROTEIN"/>
    <property type="match status" value="1"/>
</dbReference>
<dbReference type="OrthoDB" id="9808623at2"/>